<dbReference type="GO" id="GO:0003677">
    <property type="term" value="F:DNA binding"/>
    <property type="evidence" value="ECO:0007669"/>
    <property type="project" value="UniProtKB-KW"/>
</dbReference>
<gene>
    <name evidence="11" type="ORF">DSM1535_2208</name>
</gene>
<feature type="domain" description="TaqI-like C-terminal specificity" evidence="9">
    <location>
        <begin position="776"/>
        <end position="926"/>
    </location>
</feature>
<dbReference type="REBASE" id="92847">
    <property type="entry name" value="Mfo1535ORF2208P"/>
</dbReference>
<keyword evidence="6" id="KW-0238">DNA-binding</keyword>
<dbReference type="InterPro" id="IPR025931">
    <property type="entry name" value="TaqI_C"/>
</dbReference>
<keyword evidence="5" id="KW-0680">Restriction system</keyword>
<keyword evidence="3" id="KW-0808">Transferase</keyword>
<evidence type="ECO:0000259" key="8">
    <source>
        <dbReference type="Pfam" id="PF07669"/>
    </source>
</evidence>
<dbReference type="InterPro" id="IPR046817">
    <property type="entry name" value="MmeI_N"/>
</dbReference>
<protein>
    <recommendedName>
        <fullName evidence="1">site-specific DNA-methyltransferase (adenine-specific)</fullName>
        <ecNumber evidence="1">2.1.1.72</ecNumber>
    </recommendedName>
</protein>
<dbReference type="AlphaFoldDB" id="A0A090I4W8"/>
<dbReference type="PRINTS" id="PR00507">
    <property type="entry name" value="N12N6MTFRASE"/>
</dbReference>
<name>A0A090I4W8_METFO</name>
<dbReference type="KEGG" id="mfi:DSM1535_2208"/>
<dbReference type="RefSeq" id="WP_052660017.1">
    <property type="nucleotide sequence ID" value="NZ_JARVXG010000055.1"/>
</dbReference>
<evidence type="ECO:0000313" key="11">
    <source>
        <dbReference type="EMBL" id="CEA14528.1"/>
    </source>
</evidence>
<evidence type="ECO:0000256" key="1">
    <source>
        <dbReference type="ARBA" id="ARBA00011900"/>
    </source>
</evidence>
<keyword evidence="4" id="KW-0949">S-adenosyl-L-methionine</keyword>
<evidence type="ECO:0000259" key="10">
    <source>
        <dbReference type="Pfam" id="PF20464"/>
    </source>
</evidence>
<dbReference type="Gene3D" id="3.40.50.150">
    <property type="entry name" value="Vaccinia Virus protein VP39"/>
    <property type="match status" value="1"/>
</dbReference>
<evidence type="ECO:0000256" key="7">
    <source>
        <dbReference type="ARBA" id="ARBA00047942"/>
    </source>
</evidence>
<proteinExistence type="predicted"/>
<dbReference type="PROSITE" id="PS00092">
    <property type="entry name" value="N6_MTASE"/>
    <property type="match status" value="1"/>
</dbReference>
<organism evidence="11">
    <name type="scientific">Methanobacterium formicicum</name>
    <dbReference type="NCBI Taxonomy" id="2162"/>
    <lineage>
        <taxon>Archaea</taxon>
        <taxon>Methanobacteriati</taxon>
        <taxon>Methanobacteriota</taxon>
        <taxon>Methanomada group</taxon>
        <taxon>Methanobacteria</taxon>
        <taxon>Methanobacteriales</taxon>
        <taxon>Methanobacteriaceae</taxon>
        <taxon>Methanobacterium</taxon>
    </lineage>
</organism>
<evidence type="ECO:0000256" key="4">
    <source>
        <dbReference type="ARBA" id="ARBA00022691"/>
    </source>
</evidence>
<dbReference type="EC" id="2.1.1.72" evidence="1"/>
<dbReference type="EMBL" id="LN515531">
    <property type="protein sequence ID" value="CEA14528.1"/>
    <property type="molecule type" value="Genomic_DNA"/>
</dbReference>
<dbReference type="GO" id="GO:0032259">
    <property type="term" value="P:methylation"/>
    <property type="evidence" value="ECO:0007669"/>
    <property type="project" value="UniProtKB-KW"/>
</dbReference>
<comment type="catalytic activity">
    <reaction evidence="7">
        <text>a 2'-deoxyadenosine in DNA + S-adenosyl-L-methionine = an N(6)-methyl-2'-deoxyadenosine in DNA + S-adenosyl-L-homocysteine + H(+)</text>
        <dbReference type="Rhea" id="RHEA:15197"/>
        <dbReference type="Rhea" id="RHEA-COMP:12418"/>
        <dbReference type="Rhea" id="RHEA-COMP:12419"/>
        <dbReference type="ChEBI" id="CHEBI:15378"/>
        <dbReference type="ChEBI" id="CHEBI:57856"/>
        <dbReference type="ChEBI" id="CHEBI:59789"/>
        <dbReference type="ChEBI" id="CHEBI:90615"/>
        <dbReference type="ChEBI" id="CHEBI:90616"/>
        <dbReference type="EC" id="2.1.1.72"/>
    </reaction>
</comment>
<dbReference type="InterPro" id="IPR029063">
    <property type="entry name" value="SAM-dependent_MTases_sf"/>
</dbReference>
<dbReference type="Pfam" id="PF20464">
    <property type="entry name" value="MmeI_N"/>
    <property type="match status" value="1"/>
</dbReference>
<dbReference type="PATRIC" id="fig|2162.9.peg.2274"/>
<evidence type="ECO:0000256" key="2">
    <source>
        <dbReference type="ARBA" id="ARBA00022603"/>
    </source>
</evidence>
<dbReference type="InterPro" id="IPR011639">
    <property type="entry name" value="MethylTrfase_TaqI-like_dom"/>
</dbReference>
<feature type="domain" description="Type II methyltransferase M.TaqI-like" evidence="8">
    <location>
        <begin position="513"/>
        <end position="667"/>
    </location>
</feature>
<reference evidence="11" key="1">
    <citation type="submission" date="2014-08" db="EMBL/GenBank/DDBJ databases">
        <authorList>
            <person name="Wibberg D."/>
        </authorList>
    </citation>
    <scope>NUCLEOTIDE SEQUENCE</scope>
</reference>
<evidence type="ECO:0000256" key="5">
    <source>
        <dbReference type="ARBA" id="ARBA00022747"/>
    </source>
</evidence>
<dbReference type="GO" id="GO:0009007">
    <property type="term" value="F:site-specific DNA-methyltransferase (adenine-specific) activity"/>
    <property type="evidence" value="ECO:0007669"/>
    <property type="project" value="UniProtKB-EC"/>
</dbReference>
<dbReference type="PANTHER" id="PTHR33841">
    <property type="entry name" value="DNA METHYLTRANSFERASE YEEA-RELATED"/>
    <property type="match status" value="1"/>
</dbReference>
<dbReference type="InterPro" id="IPR050953">
    <property type="entry name" value="N4_N6_ade-DNA_methylase"/>
</dbReference>
<evidence type="ECO:0000259" key="9">
    <source>
        <dbReference type="Pfam" id="PF12950"/>
    </source>
</evidence>
<dbReference type="InterPro" id="IPR002052">
    <property type="entry name" value="DNA_methylase_N6_adenine_CS"/>
</dbReference>
<dbReference type="GO" id="GO:0009307">
    <property type="term" value="P:DNA restriction-modification system"/>
    <property type="evidence" value="ECO:0007669"/>
    <property type="project" value="UniProtKB-KW"/>
</dbReference>
<feature type="domain" description="MmeI-like N-terminal" evidence="10">
    <location>
        <begin position="42"/>
        <end position="185"/>
    </location>
</feature>
<evidence type="ECO:0000256" key="3">
    <source>
        <dbReference type="ARBA" id="ARBA00022679"/>
    </source>
</evidence>
<evidence type="ECO:0000256" key="6">
    <source>
        <dbReference type="ARBA" id="ARBA00023125"/>
    </source>
</evidence>
<dbReference type="Pfam" id="PF12950">
    <property type="entry name" value="TaqI_C"/>
    <property type="match status" value="1"/>
</dbReference>
<dbReference type="Pfam" id="PF07669">
    <property type="entry name" value="Eco57I"/>
    <property type="match status" value="1"/>
</dbReference>
<dbReference type="SUPFAM" id="SSF53335">
    <property type="entry name" value="S-adenosyl-L-methionine-dependent methyltransferases"/>
    <property type="match status" value="1"/>
</dbReference>
<accession>A0A090I4W8</accession>
<keyword evidence="2" id="KW-0489">Methyltransferase</keyword>
<sequence length="1057" mass="125277">MVENSLFNQPLMNRYLKKYKKELKLTHTKKTDVIKWIKKLENGELKDEVSNYGLFSRLILESLLGYDYEENIEENVKEDYGRGFSEFAMKKDGKKFMVIELKGSDTDLDKPQQRKNDKRTPVDQAFDYAKRSGDINWILVSNYDEFRLYNWHKKQHQYISFKAEELKDPETFKSFMLVLSKFSTIENNLIEKLVSKTIFVERDLEAEFYKLFNETRLMLIAEIEHIHPEFTRDQSVHYSQLILNRYIFICFAEDLGLLPEEISVGTIETPIKNENLGRSEIWHRLNGLFLDVNEGSDLKKEKIYGYNGGLFKKDLEFLNIRDVIDDHSIFQDAYQKWKFEEYSLIVEAKLGRYSGKINPIYKNLMTISTFNFSSEVDVNILGHIFENSIGDIEELKADEKGRRKKDGIFYTPEYITDYICRNTIIPYLSKSGKSNTVKSLMDEYWGSEIEELYEKVKNIKIVDPACGSGAFLNKASDILLEIHQAIHKEQYKEDKTLMPYFDNIKERRKILLNNIYGVDLNEESVEITKLSLFLKVCRKGLKLPNLDNNIKCGNSLIDDPKYTDKPFRWEKEYTEICSSGGFDIVIGNPPYVRQEKIKEIKPYLKKNYKVYTGVADLFVYFFEKGLNLLKDSGMFAFICSDRFTNTNYGQKTRKLILDNEFKEYIYHSENTFESAVVLSCTTIIKKGKPSNDNKIRINNEFEIQQNKLDDGFWSFEKPEIMRLREKIEKQSIELQNIPNLKIYSGIKTGLNKAFMIDLNTRNKLIQQDFKNNEIIKPLLRGIDIQRWKMEYSDRYIILSKSGMELENSYPSLFDFMKNNEIKLKDRSDQGEFWYNLRDCAYYDKFEKEKIIWTEMTPKPSFLIDKEKYFLLNTSYMLIIDNENFNLNYVTALLNSNLLFWIFLKMSPKLYGQRLRFIHQYVKKLPIYPANPEKQQPLINATEKILNKNNELQKEINSFKHWIQKEFNVEKLSKKLNKYYELSKDEFIDELHKKKVDTKSRKNREYLEREFDDSLNIINPLLDTIKKIDNEIDLMVYELYGLNKDEIQIIEDSLKKMD</sequence>
<dbReference type="PANTHER" id="PTHR33841:SF1">
    <property type="entry name" value="DNA METHYLTRANSFERASE A"/>
    <property type="match status" value="1"/>
</dbReference>